<sequence length="636" mass="68302">MATTPSRRGQASPCQTVRHSKSPATFMAKGALPPGVGERAGRLSLLRGLAVEMLFGFVGLGRMNHVVAMLRRAIEGVELQRLRARVDQVVTGAGRNDDAGLSLGGARLPVDDDLSFALFDAEELVVAFFAVQQQVADFQEVGLRGQLVDRIAAVQQLAFVTVNKGDGRFAGCGRGEAGVKGEGAGAAVQLADIDDIRAGRAGKDGELYSLVLVGQGRRAGGFRLFSHLGPLFFLGPARGGGRPELVMGDHLVCCSASSKRPRLSSRPRAQRVRAISGEVEPPQTDRFLVEREWTRLQHECRLIRQLGDGLGAILDERHGPQQPFLVVRLQNTAARQVGVERQFGQAVVIRQPQPVGVDVGQFVEVQAGGRFVDARQVEPGEGLFVAEQLVVAVRPAQPGQIVAHGFGQIAHVGVFVHRLRAVALGQLGPVRAVDQGDMGEGRTQPAHRRKDLDLTRGVGQVVVATDNMGNAHIMIIDHNRMHIGWCAVRTQNDQVVQRRRFPAHRPLHGVLDDDRLIQRPTEAHRVGLGQVIDAGLAVAPGGDEAAPLGLGLIAQGRGLVGRQEVAIGVTRRQQLVDHLAVTVGASELEDRLFVAEQFEPGQAVEDGLHRLIRRTLAVGVLDTDQEFAAAPLGVQP</sequence>
<organism evidence="2 3">
    <name type="scientific">Parastrongyloides trichosuri</name>
    <name type="common">Possum-specific nematode worm</name>
    <dbReference type="NCBI Taxonomy" id="131310"/>
    <lineage>
        <taxon>Eukaryota</taxon>
        <taxon>Metazoa</taxon>
        <taxon>Ecdysozoa</taxon>
        <taxon>Nematoda</taxon>
        <taxon>Chromadorea</taxon>
        <taxon>Rhabditida</taxon>
        <taxon>Tylenchina</taxon>
        <taxon>Panagrolaimomorpha</taxon>
        <taxon>Strongyloidoidea</taxon>
        <taxon>Strongyloididae</taxon>
        <taxon>Parastrongyloides</taxon>
    </lineage>
</organism>
<protein>
    <submittedName>
        <fullName evidence="3">PE-PGRS family protein</fullName>
    </submittedName>
</protein>
<name>A0A0N5A035_PARTI</name>
<dbReference type="AlphaFoldDB" id="A0A0N5A035"/>
<keyword evidence="2" id="KW-1185">Reference proteome</keyword>
<evidence type="ECO:0000313" key="2">
    <source>
        <dbReference type="Proteomes" id="UP000038045"/>
    </source>
</evidence>
<reference evidence="3" key="1">
    <citation type="submission" date="2017-02" db="UniProtKB">
        <authorList>
            <consortium name="WormBaseParasite"/>
        </authorList>
    </citation>
    <scope>IDENTIFICATION</scope>
</reference>
<evidence type="ECO:0000313" key="3">
    <source>
        <dbReference type="WBParaSite" id="PTRK_0001465400.1"/>
    </source>
</evidence>
<feature type="compositionally biased region" description="Polar residues" evidence="1">
    <location>
        <begin position="1"/>
        <end position="17"/>
    </location>
</feature>
<dbReference type="WBParaSite" id="PTRK_0001465400.1">
    <property type="protein sequence ID" value="PTRK_0001465400.1"/>
    <property type="gene ID" value="PTRK_0001465400"/>
</dbReference>
<accession>A0A0N5A035</accession>
<feature type="region of interest" description="Disordered" evidence="1">
    <location>
        <begin position="1"/>
        <end position="20"/>
    </location>
</feature>
<dbReference type="Proteomes" id="UP000038045">
    <property type="component" value="Unplaced"/>
</dbReference>
<proteinExistence type="predicted"/>
<evidence type="ECO:0000256" key="1">
    <source>
        <dbReference type="SAM" id="MobiDB-lite"/>
    </source>
</evidence>